<dbReference type="EMBL" id="UINC01006257">
    <property type="protein sequence ID" value="SVA26453.1"/>
    <property type="molecule type" value="Genomic_DNA"/>
</dbReference>
<feature type="domain" description="Carbohydrate kinase PfkB" evidence="6">
    <location>
        <begin position="16"/>
        <end position="310"/>
    </location>
</feature>
<dbReference type="GO" id="GO:0005524">
    <property type="term" value="F:ATP binding"/>
    <property type="evidence" value="ECO:0007669"/>
    <property type="project" value="UniProtKB-KW"/>
</dbReference>
<keyword evidence="3" id="KW-0547">Nucleotide-binding</keyword>
<keyword evidence="5" id="KW-0067">ATP-binding</keyword>
<dbReference type="NCBIfam" id="TIGR04382">
    <property type="entry name" value="myo_inos_iolC_N"/>
    <property type="match status" value="1"/>
</dbReference>
<evidence type="ECO:0000256" key="4">
    <source>
        <dbReference type="ARBA" id="ARBA00022777"/>
    </source>
</evidence>
<dbReference type="AlphaFoldDB" id="A0A381UI91"/>
<keyword evidence="4" id="KW-0418">Kinase</keyword>
<evidence type="ECO:0000256" key="2">
    <source>
        <dbReference type="ARBA" id="ARBA00022679"/>
    </source>
</evidence>
<reference evidence="7" key="1">
    <citation type="submission" date="2018-05" db="EMBL/GenBank/DDBJ databases">
        <authorList>
            <person name="Lanie J.A."/>
            <person name="Ng W.-L."/>
            <person name="Kazmierczak K.M."/>
            <person name="Andrzejewski T.M."/>
            <person name="Davidsen T.M."/>
            <person name="Wayne K.J."/>
            <person name="Tettelin H."/>
            <person name="Glass J.I."/>
            <person name="Rusch D."/>
            <person name="Podicherti R."/>
            <person name="Tsui H.-C.T."/>
            <person name="Winkler M.E."/>
        </authorList>
    </citation>
    <scope>NUCLEOTIDE SEQUENCE</scope>
</reference>
<dbReference type="Gene3D" id="2.20.150.10">
    <property type="entry name" value="putative 5-dehydro-2- deoxygluconokinase"/>
    <property type="match status" value="1"/>
</dbReference>
<dbReference type="PRINTS" id="PR00990">
    <property type="entry name" value="RIBOKINASE"/>
</dbReference>
<organism evidence="7">
    <name type="scientific">marine metagenome</name>
    <dbReference type="NCBI Taxonomy" id="408172"/>
    <lineage>
        <taxon>unclassified sequences</taxon>
        <taxon>metagenomes</taxon>
        <taxon>ecological metagenomes</taxon>
    </lineage>
</organism>
<dbReference type="PANTHER" id="PTHR43085">
    <property type="entry name" value="HEXOKINASE FAMILY MEMBER"/>
    <property type="match status" value="1"/>
</dbReference>
<evidence type="ECO:0000313" key="7">
    <source>
        <dbReference type="EMBL" id="SVA26453.1"/>
    </source>
</evidence>
<protein>
    <recommendedName>
        <fullName evidence="6">Carbohydrate kinase PfkB domain-containing protein</fullName>
    </recommendedName>
</protein>
<proteinExistence type="inferred from homology"/>
<evidence type="ECO:0000259" key="6">
    <source>
        <dbReference type="Pfam" id="PF00294"/>
    </source>
</evidence>
<sequence length="326" mass="35506">MDLENTLKKISENNFLIIGRAGIDIYPDPPGTKTELAKKFITHLGGSSANIAVALTKLGGRCKLLTSVSDDALGRLALNQLNDYNVDTSLIISEKGESRISFAVVESRIEDHQSIIYRHGAADLLMKKEYIERVNFNDYSCLIFTGTCLASEPSRGAIFLSLEKAKNANIPVILDIDYRPYTWASSQEASQVYLKASSLCDILIGNDDEFGVLAMKFEDSFQQAKELSKNISLVIYKKGEKGSVALYNNKEVTKGIFPVKALKPTGAGDAFMGAFIGSLLNVKSVEESIVIGSAAAAIVVTKVGCAPAMPMQNEIEEFMKINKITK</sequence>
<dbReference type="SUPFAM" id="SSF53613">
    <property type="entry name" value="Ribokinase-like"/>
    <property type="match status" value="1"/>
</dbReference>
<accession>A0A381UI91</accession>
<comment type="similarity">
    <text evidence="1">Belongs to the carbohydrate kinase PfkB family.</text>
</comment>
<dbReference type="InterPro" id="IPR023314">
    <property type="entry name" value="Myo_inos_IolC-like_sf"/>
</dbReference>
<dbReference type="PROSITE" id="PS00584">
    <property type="entry name" value="PFKB_KINASES_2"/>
    <property type="match status" value="1"/>
</dbReference>
<dbReference type="CDD" id="cd01166">
    <property type="entry name" value="KdgK"/>
    <property type="match status" value="1"/>
</dbReference>
<keyword evidence="2" id="KW-0808">Transferase</keyword>
<dbReference type="InterPro" id="IPR011611">
    <property type="entry name" value="PfkB_dom"/>
</dbReference>
<dbReference type="Gene3D" id="3.40.1190.20">
    <property type="match status" value="1"/>
</dbReference>
<dbReference type="InterPro" id="IPR030830">
    <property type="entry name" value="Myo_inos_IolC"/>
</dbReference>
<name>A0A381UI91_9ZZZZ</name>
<dbReference type="GO" id="GO:0006000">
    <property type="term" value="P:fructose metabolic process"/>
    <property type="evidence" value="ECO:0007669"/>
    <property type="project" value="UniProtKB-ARBA"/>
</dbReference>
<dbReference type="InterPro" id="IPR050306">
    <property type="entry name" value="PfkB_Carbo_kinase"/>
</dbReference>
<dbReference type="PANTHER" id="PTHR43085:SF49">
    <property type="entry name" value="5-DEHYDRO-2-DEOXYGLUCONOKINASE"/>
    <property type="match status" value="1"/>
</dbReference>
<dbReference type="InterPro" id="IPR002139">
    <property type="entry name" value="Ribo/fructo_kinase"/>
</dbReference>
<dbReference type="InterPro" id="IPR029056">
    <property type="entry name" value="Ribokinase-like"/>
</dbReference>
<dbReference type="InterPro" id="IPR002173">
    <property type="entry name" value="Carboh/pur_kinase_PfkB_CS"/>
</dbReference>
<dbReference type="Pfam" id="PF00294">
    <property type="entry name" value="PfkB"/>
    <property type="match status" value="1"/>
</dbReference>
<dbReference type="GO" id="GO:0008865">
    <property type="term" value="F:fructokinase activity"/>
    <property type="evidence" value="ECO:0007669"/>
    <property type="project" value="UniProtKB-ARBA"/>
</dbReference>
<evidence type="ECO:0000256" key="3">
    <source>
        <dbReference type="ARBA" id="ARBA00022741"/>
    </source>
</evidence>
<evidence type="ECO:0000256" key="5">
    <source>
        <dbReference type="ARBA" id="ARBA00022840"/>
    </source>
</evidence>
<gene>
    <name evidence="7" type="ORF">METZ01_LOCUS79307</name>
</gene>
<evidence type="ECO:0000256" key="1">
    <source>
        <dbReference type="ARBA" id="ARBA00010688"/>
    </source>
</evidence>